<dbReference type="STRING" id="105351.A0A401KY35"/>
<protein>
    <recommendedName>
        <fullName evidence="3">Autophagy-related protein 3</fullName>
    </recommendedName>
    <alternativeName>
        <fullName evidence="9 10">Autophagy-related E2-like conjugation enzyme ATG3</fullName>
    </alternativeName>
</protein>
<dbReference type="SUPFAM" id="SSF47954">
    <property type="entry name" value="Cyclin-like"/>
    <property type="match status" value="2"/>
</dbReference>
<comment type="subunit">
    <text evidence="11">Monomer. Interacts with ATG8 through an intermediate thioester bond through the C-terminal Gly of ATG8. Also interacts with the 40 amino acid C-terminal region of the E1-like ATG7 enzyme. Also interacts with the ATG12-ATG5 conjugate.</text>
</comment>
<sequence length="667" mass="73307">MASSAASGLKYLSNALATPEQLSNSSSSIDGVPVDLEASVRYAGAQLTQTAGILLRLSQDIIAQAIVTFTRFWIGSEGGSLRIYSVKDVSAAALYMTAKLSFQPTSPRSVLNVYAFLLSKDASPLWFINSKGSPDKAMPETYHLTEGDYHAQRLVLLRIESIILRTLGFNTHVALPHTIALTYLQTLGVPSSAVAHRVFEHLNSALLSPQLLYATHQPNALAVASIYLASREVGVKLVDGDWWEVFDVDREDLGFLVVGMRSMEGFARAEMEKWKGRGVPMTVDELEGEIEHRRMMEEGEQTRKQTKAMNILHSTLSTWRDRLAPVSRTSTFRTTGQITPEEFVLAGDYLVYKFPSWSWADAATPAKRVSYLPPGKQFLVTRGVPCHRRLNDNFAGDAGHEDEIVRGMLAGEGDNDDDGWLRTGGGDNAASSSSSARIGDVRTVDEAGNMGEVEEPEEDEIPDMEDEDDDEEAIIREPVTGTTQPTRTYNLYITYANFYRTPRLYLSGYLSASEPLPPQLMMEDIVGDYKDKTVTLEDFPWFEGSVKMATVHPCRHASVMKTLLDRADAALKIRRDKLKAAATAHAEPDAKVAAGAGGLEGLVDDVKGLSMGEGHSQGQGGGGDEWEMLQHDEEEQVAIRVDQYLVVFLKFIASVTPGIEHDFTMGV</sequence>
<comment type="caution">
    <text evidence="13">The sequence shown here is derived from an EMBL/GenBank/DDBJ whole genome shotgun (WGS) entry which is preliminary data.</text>
</comment>
<dbReference type="GO" id="GO:0015031">
    <property type="term" value="P:protein transport"/>
    <property type="evidence" value="ECO:0007669"/>
    <property type="project" value="UniProtKB-KW"/>
</dbReference>
<keyword evidence="8" id="KW-0072">Autophagy</keyword>
<evidence type="ECO:0000256" key="2">
    <source>
        <dbReference type="ARBA" id="ARBA00007683"/>
    </source>
</evidence>
<keyword evidence="14" id="KW-1185">Reference proteome</keyword>
<dbReference type="Proteomes" id="UP000286921">
    <property type="component" value="Unassembled WGS sequence"/>
</dbReference>
<name>A0A401KY35_ASPAW</name>
<evidence type="ECO:0000256" key="9">
    <source>
        <dbReference type="ARBA" id="ARBA00032144"/>
    </source>
</evidence>
<accession>A0A401KY35</accession>
<keyword evidence="5" id="KW-0963">Cytoplasm</keyword>
<comment type="similarity">
    <text evidence="2">Belongs to the ATG3 family.</text>
</comment>
<evidence type="ECO:0000256" key="11">
    <source>
        <dbReference type="ARBA" id="ARBA00063981"/>
    </source>
</evidence>
<feature type="compositionally biased region" description="Acidic residues" evidence="12">
    <location>
        <begin position="452"/>
        <end position="465"/>
    </location>
</feature>
<dbReference type="Gene3D" id="1.10.472.10">
    <property type="entry name" value="Cyclin-like"/>
    <property type="match status" value="2"/>
</dbReference>
<dbReference type="GO" id="GO:0000407">
    <property type="term" value="C:phagophore assembly site"/>
    <property type="evidence" value="ECO:0007669"/>
    <property type="project" value="TreeGrafter"/>
</dbReference>
<gene>
    <name evidence="13" type="ORF">AAWM_07123</name>
</gene>
<evidence type="ECO:0000256" key="7">
    <source>
        <dbReference type="ARBA" id="ARBA00022927"/>
    </source>
</evidence>
<dbReference type="AlphaFoldDB" id="A0A401KY35"/>
<organism evidence="13 14">
    <name type="scientific">Aspergillus awamori</name>
    <name type="common">Black koji mold</name>
    <dbReference type="NCBI Taxonomy" id="105351"/>
    <lineage>
        <taxon>Eukaryota</taxon>
        <taxon>Fungi</taxon>
        <taxon>Dikarya</taxon>
        <taxon>Ascomycota</taxon>
        <taxon>Pezizomycotina</taxon>
        <taxon>Eurotiomycetes</taxon>
        <taxon>Eurotiomycetidae</taxon>
        <taxon>Eurotiales</taxon>
        <taxon>Aspergillaceae</taxon>
        <taxon>Aspergillus</taxon>
    </lineage>
</organism>
<proteinExistence type="inferred from homology"/>
<evidence type="ECO:0000313" key="13">
    <source>
        <dbReference type="EMBL" id="GCB24238.1"/>
    </source>
</evidence>
<dbReference type="InterPro" id="IPR036915">
    <property type="entry name" value="Cyclin-like_sf"/>
</dbReference>
<keyword evidence="7" id="KW-0653">Protein transport</keyword>
<dbReference type="FunFam" id="1.10.472.10:FF:000086">
    <property type="entry name" value="Cyclin domain protein"/>
    <property type="match status" value="1"/>
</dbReference>
<evidence type="ECO:0000313" key="14">
    <source>
        <dbReference type="Proteomes" id="UP000286921"/>
    </source>
</evidence>
<dbReference type="GO" id="GO:0000422">
    <property type="term" value="P:autophagy of mitochondrion"/>
    <property type="evidence" value="ECO:0007669"/>
    <property type="project" value="TreeGrafter"/>
</dbReference>
<evidence type="ECO:0000256" key="1">
    <source>
        <dbReference type="ARBA" id="ARBA00004496"/>
    </source>
</evidence>
<dbReference type="InterPro" id="IPR007135">
    <property type="entry name" value="Atg3/Atg10"/>
</dbReference>
<evidence type="ECO:0000256" key="3">
    <source>
        <dbReference type="ARBA" id="ARBA00018067"/>
    </source>
</evidence>
<evidence type="ECO:0000256" key="6">
    <source>
        <dbReference type="ARBA" id="ARBA00022786"/>
    </source>
</evidence>
<dbReference type="EMBL" id="BDHI01000015">
    <property type="protein sequence ID" value="GCB24238.1"/>
    <property type="molecule type" value="Genomic_DNA"/>
</dbReference>
<keyword evidence="4" id="KW-0813">Transport</keyword>
<dbReference type="GO" id="GO:0061723">
    <property type="term" value="P:glycophagy"/>
    <property type="evidence" value="ECO:0007669"/>
    <property type="project" value="TreeGrafter"/>
</dbReference>
<evidence type="ECO:0000256" key="8">
    <source>
        <dbReference type="ARBA" id="ARBA00023006"/>
    </source>
</evidence>
<dbReference type="GO" id="GO:0000045">
    <property type="term" value="P:autophagosome assembly"/>
    <property type="evidence" value="ECO:0007669"/>
    <property type="project" value="TreeGrafter"/>
</dbReference>
<comment type="subcellular location">
    <subcellularLocation>
        <location evidence="1">Cytoplasm</location>
    </subcellularLocation>
</comment>
<dbReference type="GO" id="GO:0044804">
    <property type="term" value="P:nucleophagy"/>
    <property type="evidence" value="ECO:0007669"/>
    <property type="project" value="TreeGrafter"/>
</dbReference>
<dbReference type="Pfam" id="PF03987">
    <property type="entry name" value="Autophagy_act_C"/>
    <property type="match status" value="1"/>
</dbReference>
<dbReference type="GO" id="GO:0005829">
    <property type="term" value="C:cytosol"/>
    <property type="evidence" value="ECO:0007669"/>
    <property type="project" value="TreeGrafter"/>
</dbReference>
<evidence type="ECO:0000256" key="4">
    <source>
        <dbReference type="ARBA" id="ARBA00022448"/>
    </source>
</evidence>
<evidence type="ECO:0000256" key="12">
    <source>
        <dbReference type="SAM" id="MobiDB-lite"/>
    </source>
</evidence>
<reference evidence="13 14" key="1">
    <citation type="submission" date="2016-09" db="EMBL/GenBank/DDBJ databases">
        <title>Aspergillus awamori IFM 58123T.</title>
        <authorList>
            <person name="Kusuya Y."/>
            <person name="Shimizu M."/>
            <person name="Takahashi H."/>
            <person name="Yaguchi T."/>
        </authorList>
    </citation>
    <scope>NUCLEOTIDE SEQUENCE [LARGE SCALE GENOMIC DNA]</scope>
    <source>
        <strain evidence="13 14">IFM 58123</strain>
    </source>
</reference>
<feature type="region of interest" description="Disordered" evidence="12">
    <location>
        <begin position="409"/>
        <end position="465"/>
    </location>
</feature>
<dbReference type="FunFam" id="1.10.472.10:FF:000126">
    <property type="entry name" value="Cyclin domain protein"/>
    <property type="match status" value="1"/>
</dbReference>
<keyword evidence="6" id="KW-0833">Ubl conjugation pathway</keyword>
<dbReference type="GO" id="GO:0019776">
    <property type="term" value="F:Atg8-family ligase activity"/>
    <property type="evidence" value="ECO:0007669"/>
    <property type="project" value="TreeGrafter"/>
</dbReference>
<dbReference type="PANTHER" id="PTHR12866">
    <property type="entry name" value="UBIQUITIN-LIKE-CONJUGATING ENZYME ATG3"/>
    <property type="match status" value="1"/>
</dbReference>
<evidence type="ECO:0000256" key="5">
    <source>
        <dbReference type="ARBA" id="ARBA00022490"/>
    </source>
</evidence>
<evidence type="ECO:0000256" key="10">
    <source>
        <dbReference type="ARBA" id="ARBA00033139"/>
    </source>
</evidence>
<dbReference type="PANTHER" id="PTHR12866:SF2">
    <property type="entry name" value="UBIQUITIN-LIKE-CONJUGATING ENZYME ATG3"/>
    <property type="match status" value="1"/>
</dbReference>